<name>A0A2I1CXY6_ASPC2</name>
<sequence length="248" mass="28406">MVDVPKVREALSQVTHSTCIVIRCLSTGRDSQESSQRALVLLTDILDLLYRVKDLISWGSEKWLVEPTRLGALAELVALFGSTMRSIELYFQPGGVGVCYFRKHLLEKTFLPRLEQYKIILLLSMQSDSGERSSLDREIRNSLKHNREAESGPKVDLEFEEDVLRITSRSSSEHYITLADLCNRRLRGSCRWIFEDSQYKRWLLGSFKTLYCVGPRKVIVASSAVMIILTVYRVGSRCREDLLIISHC</sequence>
<accession>A0A2I1CXY6</accession>
<keyword evidence="2" id="KW-1185">Reference proteome</keyword>
<evidence type="ECO:0000313" key="2">
    <source>
        <dbReference type="Proteomes" id="UP000234254"/>
    </source>
</evidence>
<dbReference type="RefSeq" id="XP_024691082.1">
    <property type="nucleotide sequence ID" value="XM_024832970.1"/>
</dbReference>
<dbReference type="GeneID" id="36540494"/>
<dbReference type="OrthoDB" id="1577640at2759"/>
<evidence type="ECO:0000313" key="1">
    <source>
        <dbReference type="EMBL" id="PKY02488.1"/>
    </source>
</evidence>
<reference evidence="1" key="1">
    <citation type="submission" date="2016-12" db="EMBL/GenBank/DDBJ databases">
        <title>The genomes of Aspergillus section Nigri reveals drivers in fungal speciation.</title>
        <authorList>
            <consortium name="DOE Joint Genome Institute"/>
            <person name="Vesth T.C."/>
            <person name="Nybo J."/>
            <person name="Theobald S."/>
            <person name="Brandl J."/>
            <person name="Frisvad J.C."/>
            <person name="Nielsen K.F."/>
            <person name="Lyhne E.K."/>
            <person name="Kogle M.E."/>
            <person name="Kuo A."/>
            <person name="Riley R."/>
            <person name="Clum A."/>
            <person name="Nolan M."/>
            <person name="Lipzen A."/>
            <person name="Salamov A."/>
            <person name="Henrissat B."/>
            <person name="Wiebenga A."/>
            <person name="De vries R.P."/>
            <person name="Grigoriev I.V."/>
            <person name="Mortensen U.H."/>
            <person name="Andersen M.R."/>
            <person name="Baker S.E."/>
        </authorList>
    </citation>
    <scope>NUCLEOTIDE SEQUENCE</scope>
    <source>
        <strain evidence="1">IBT 28561</strain>
    </source>
</reference>
<dbReference type="Proteomes" id="UP000234254">
    <property type="component" value="Unassembled WGS sequence"/>
</dbReference>
<dbReference type="VEuPathDB" id="FungiDB:P168DRAFT_184912"/>
<organism evidence="1 2">
    <name type="scientific">Aspergillus campestris (strain IBT 28561)</name>
    <dbReference type="NCBI Taxonomy" id="1392248"/>
    <lineage>
        <taxon>Eukaryota</taxon>
        <taxon>Fungi</taxon>
        <taxon>Dikarya</taxon>
        <taxon>Ascomycota</taxon>
        <taxon>Pezizomycotina</taxon>
        <taxon>Eurotiomycetes</taxon>
        <taxon>Eurotiomycetidae</taxon>
        <taxon>Eurotiales</taxon>
        <taxon>Aspergillaceae</taxon>
        <taxon>Aspergillus</taxon>
        <taxon>Aspergillus subgen. Circumdati</taxon>
    </lineage>
</organism>
<comment type="caution">
    <text evidence="1">The sequence shown here is derived from an EMBL/GenBank/DDBJ whole genome shotgun (WGS) entry which is preliminary data.</text>
</comment>
<proteinExistence type="predicted"/>
<dbReference type="AlphaFoldDB" id="A0A2I1CXY6"/>
<dbReference type="EMBL" id="MSFM01000009">
    <property type="protein sequence ID" value="PKY02488.1"/>
    <property type="molecule type" value="Genomic_DNA"/>
</dbReference>
<gene>
    <name evidence="1" type="ORF">P168DRAFT_184912</name>
</gene>
<protein>
    <submittedName>
        <fullName evidence="1">Uncharacterized protein</fullName>
    </submittedName>
</protein>